<dbReference type="Gene3D" id="3.20.20.70">
    <property type="entry name" value="Aldolase class I"/>
    <property type="match status" value="1"/>
</dbReference>
<dbReference type="EC" id="1.13.12.16" evidence="2"/>
<organism evidence="2">
    <name type="scientific">mine drainage metagenome</name>
    <dbReference type="NCBI Taxonomy" id="410659"/>
    <lineage>
        <taxon>unclassified sequences</taxon>
        <taxon>metagenomes</taxon>
        <taxon>ecological metagenomes</taxon>
    </lineage>
</organism>
<feature type="non-terminal residue" evidence="2">
    <location>
        <position position="1"/>
    </location>
</feature>
<name>T1CHE4_9ZZZZ</name>
<keyword evidence="2" id="KW-0223">Dioxygenase</keyword>
<comment type="caution">
    <text evidence="2">The sequence shown here is derived from an EMBL/GenBank/DDBJ whole genome shotgun (WGS) entry which is preliminary data.</text>
</comment>
<reference evidence="2" key="1">
    <citation type="submission" date="2013-08" db="EMBL/GenBank/DDBJ databases">
        <authorList>
            <person name="Mendez C."/>
            <person name="Richter M."/>
            <person name="Ferrer M."/>
            <person name="Sanchez J."/>
        </authorList>
    </citation>
    <scope>NUCLEOTIDE SEQUENCE</scope>
</reference>
<proteinExistence type="predicted"/>
<sequence length="105" mass="11563">EDQTTISRGYSGKTMRVIKNDYTAYWEEHLEELQKFPNQALRSINDGNFHLGGNESTEGVNPENECYPAGQGTGAIHELIPAGELVLKIVDEAEKVIAASKDLIS</sequence>
<dbReference type="GO" id="GO:0018580">
    <property type="term" value="F:nitronate monooxygenase activity"/>
    <property type="evidence" value="ECO:0007669"/>
    <property type="project" value="UniProtKB-EC"/>
</dbReference>
<protein>
    <submittedName>
        <fullName evidence="2">2-nitropropane dioxygenase NPD</fullName>
        <ecNumber evidence="2">1.13.12.16</ecNumber>
    </submittedName>
</protein>
<reference evidence="2" key="2">
    <citation type="journal article" date="2014" name="ISME J.">
        <title>Microbial stratification in low pH oxic and suboxic macroscopic growths along an acid mine drainage.</title>
        <authorList>
            <person name="Mendez-Garcia C."/>
            <person name="Mesa V."/>
            <person name="Sprenger R.R."/>
            <person name="Richter M."/>
            <person name="Diez M.S."/>
            <person name="Solano J."/>
            <person name="Bargiela R."/>
            <person name="Golyshina O.V."/>
            <person name="Manteca A."/>
            <person name="Ramos J.L."/>
            <person name="Gallego J.R."/>
            <person name="Llorente I."/>
            <person name="Martins Dos Santos V.A."/>
            <person name="Jensen O.N."/>
            <person name="Pelaez A.I."/>
            <person name="Sanchez J."/>
            <person name="Ferrer M."/>
        </authorList>
    </citation>
    <scope>NUCLEOTIDE SEQUENCE</scope>
</reference>
<accession>T1CHE4</accession>
<evidence type="ECO:0000256" key="1">
    <source>
        <dbReference type="SAM" id="MobiDB-lite"/>
    </source>
</evidence>
<evidence type="ECO:0000313" key="2">
    <source>
        <dbReference type="EMBL" id="EQD65734.1"/>
    </source>
</evidence>
<dbReference type="InterPro" id="IPR013785">
    <property type="entry name" value="Aldolase_TIM"/>
</dbReference>
<dbReference type="GO" id="GO:0051213">
    <property type="term" value="F:dioxygenase activity"/>
    <property type="evidence" value="ECO:0007669"/>
    <property type="project" value="UniProtKB-KW"/>
</dbReference>
<keyword evidence="2" id="KW-0560">Oxidoreductase</keyword>
<feature type="region of interest" description="Disordered" evidence="1">
    <location>
        <begin position="47"/>
        <end position="69"/>
    </location>
</feature>
<dbReference type="EMBL" id="AUZX01006036">
    <property type="protein sequence ID" value="EQD65734.1"/>
    <property type="molecule type" value="Genomic_DNA"/>
</dbReference>
<dbReference type="AlphaFoldDB" id="T1CHE4"/>
<gene>
    <name evidence="2" type="ORF">B1A_08445</name>
</gene>